<dbReference type="AlphaFoldDB" id="A0A2K9NX08"/>
<dbReference type="NCBIfam" id="TIGR02492">
    <property type="entry name" value="flgK_ends"/>
    <property type="match status" value="1"/>
</dbReference>
<dbReference type="Proteomes" id="UP000235584">
    <property type="component" value="Chromosome"/>
</dbReference>
<evidence type="ECO:0000256" key="3">
    <source>
        <dbReference type="ARBA" id="ARBA00009677"/>
    </source>
</evidence>
<evidence type="ECO:0000256" key="1">
    <source>
        <dbReference type="ARBA" id="ARBA00004365"/>
    </source>
</evidence>
<keyword evidence="12" id="KW-1185">Reference proteome</keyword>
<dbReference type="EMBL" id="CP025704">
    <property type="protein sequence ID" value="AUO00031.1"/>
    <property type="molecule type" value="Genomic_DNA"/>
</dbReference>
<comment type="similarity">
    <text evidence="3 7">Belongs to the flagella basal body rod proteins family.</text>
</comment>
<feature type="domain" description="Flagellar basal-body/hook protein C-terminal" evidence="9">
    <location>
        <begin position="448"/>
        <end position="485"/>
    </location>
</feature>
<evidence type="ECO:0000256" key="4">
    <source>
        <dbReference type="ARBA" id="ARBA00016244"/>
    </source>
</evidence>
<sequence length="487" mass="53468">MADLLGIGKSGLNVSKKALEVTGHNLSNVNTEGYSRQRVMQSTAIPVSVGGFVQGTGVKVDGVRRFNDEFIDKRLNTALANNKFYEARTEHLEQVENIFNELDSDGLNQVINKFFNSFRELANQPENETIRSVVRDNANLVIKDFRRIRGTLDTQSGNIDRKIQNSVADVNQLLRHIADLNGKITTIEAAQGETGDLRDQRDMALRNLSENFKIHTYVDEKNRFIVTAQGIGTLVTGLHVQELGTVTQNKNDSSNGMNGSVEVVLKDRPSQKITDLFKGGTLAAIIKVRNEDLKKLQNDIDGIAYQFTSSVNSIHRQGFVNRQITIGADGKPAAVDHKGLTTGLDFFKQPLSVEEAGNEIDLSDSVKADLSNIAAALSPNAPGDNRVAIAISKLQHERISGDGSVTLEEKYLQTIGNIGLETGKARIDSEQATGILAQANSLRERLTGVSIDEETANMIRFQQAYQASAKIMQAADDMFKTVLELKR</sequence>
<proteinExistence type="inferred from homology"/>
<accession>A0A2K9NX08</accession>
<name>A0A2K9NX08_BACTC</name>
<dbReference type="Pfam" id="PF06429">
    <property type="entry name" value="Flg_bbr_C"/>
    <property type="match status" value="1"/>
</dbReference>
<evidence type="ECO:0000259" key="8">
    <source>
        <dbReference type="Pfam" id="PF00460"/>
    </source>
</evidence>
<dbReference type="Pfam" id="PF22638">
    <property type="entry name" value="FlgK_D1"/>
    <property type="match status" value="1"/>
</dbReference>
<comment type="subcellular location">
    <subcellularLocation>
        <location evidence="1 7">Bacterial flagellum</location>
    </subcellularLocation>
    <subcellularLocation>
        <location evidence="2 7">Secreted</location>
    </subcellularLocation>
</comment>
<organism evidence="11 12">
    <name type="scientific">Bacteriovorax stolpii</name>
    <name type="common">Bdellovibrio stolpii</name>
    <dbReference type="NCBI Taxonomy" id="960"/>
    <lineage>
        <taxon>Bacteria</taxon>
        <taxon>Pseudomonadati</taxon>
        <taxon>Bdellovibrionota</taxon>
        <taxon>Bacteriovoracia</taxon>
        <taxon>Bacteriovoracales</taxon>
        <taxon>Bacteriovoracaceae</taxon>
        <taxon>Bacteriovorax</taxon>
    </lineage>
</organism>
<evidence type="ECO:0000259" key="10">
    <source>
        <dbReference type="Pfam" id="PF22638"/>
    </source>
</evidence>
<gene>
    <name evidence="7 11" type="primary">flgK</name>
    <name evidence="11" type="ORF">C0V70_18355</name>
</gene>
<dbReference type="InterPro" id="IPR002371">
    <property type="entry name" value="FlgK"/>
</dbReference>
<evidence type="ECO:0000313" key="11">
    <source>
        <dbReference type="EMBL" id="AUO00031.1"/>
    </source>
</evidence>
<evidence type="ECO:0000256" key="2">
    <source>
        <dbReference type="ARBA" id="ARBA00004613"/>
    </source>
</evidence>
<keyword evidence="5 7" id="KW-0964">Secreted</keyword>
<dbReference type="GO" id="GO:0005576">
    <property type="term" value="C:extracellular region"/>
    <property type="evidence" value="ECO:0007669"/>
    <property type="project" value="UniProtKB-SubCell"/>
</dbReference>
<evidence type="ECO:0000256" key="7">
    <source>
        <dbReference type="RuleBase" id="RU362065"/>
    </source>
</evidence>
<dbReference type="PANTHER" id="PTHR30033">
    <property type="entry name" value="FLAGELLAR HOOK-ASSOCIATED PROTEIN 1"/>
    <property type="match status" value="1"/>
</dbReference>
<feature type="domain" description="Flagellar basal body rod protein N-terminal" evidence="8">
    <location>
        <begin position="8"/>
        <end position="34"/>
    </location>
</feature>
<dbReference type="KEGG" id="bsto:C0V70_18355"/>
<dbReference type="GO" id="GO:0044780">
    <property type="term" value="P:bacterial-type flagellum assembly"/>
    <property type="evidence" value="ECO:0007669"/>
    <property type="project" value="InterPro"/>
</dbReference>
<dbReference type="PRINTS" id="PR01005">
    <property type="entry name" value="FLGHOOKAP1"/>
</dbReference>
<dbReference type="GO" id="GO:0005198">
    <property type="term" value="F:structural molecule activity"/>
    <property type="evidence" value="ECO:0007669"/>
    <property type="project" value="UniProtKB-UniRule"/>
</dbReference>
<dbReference type="Pfam" id="PF00460">
    <property type="entry name" value="Flg_bb_rod"/>
    <property type="match status" value="1"/>
</dbReference>
<dbReference type="InterPro" id="IPR001444">
    <property type="entry name" value="Flag_bb_rod_N"/>
</dbReference>
<dbReference type="RefSeq" id="WP_102245318.1">
    <property type="nucleotide sequence ID" value="NZ_CP025704.1"/>
</dbReference>
<protein>
    <recommendedName>
        <fullName evidence="4 7">Flagellar hook-associated protein 1</fullName>
        <shortName evidence="7">HAP1</shortName>
    </recommendedName>
</protein>
<dbReference type="OrthoDB" id="9802553at2"/>
<keyword evidence="6 7" id="KW-0975">Bacterial flagellum</keyword>
<dbReference type="InterPro" id="IPR010930">
    <property type="entry name" value="Flg_bb/hook_C_dom"/>
</dbReference>
<evidence type="ECO:0000256" key="5">
    <source>
        <dbReference type="ARBA" id="ARBA00022525"/>
    </source>
</evidence>
<dbReference type="PANTHER" id="PTHR30033:SF1">
    <property type="entry name" value="FLAGELLAR HOOK-ASSOCIATED PROTEIN 1"/>
    <property type="match status" value="1"/>
</dbReference>
<evidence type="ECO:0000313" key="12">
    <source>
        <dbReference type="Proteomes" id="UP000235584"/>
    </source>
</evidence>
<keyword evidence="11" id="KW-0966">Cell projection</keyword>
<evidence type="ECO:0000256" key="6">
    <source>
        <dbReference type="ARBA" id="ARBA00023143"/>
    </source>
</evidence>
<keyword evidence="11" id="KW-0969">Cilium</keyword>
<dbReference type="InterPro" id="IPR053927">
    <property type="entry name" value="FlgK_helical"/>
</dbReference>
<feature type="domain" description="Flagellar hook-associated protein FlgK helical" evidence="10">
    <location>
        <begin position="92"/>
        <end position="320"/>
    </location>
</feature>
<reference evidence="11 12" key="1">
    <citation type="submission" date="2018-01" db="EMBL/GenBank/DDBJ databases">
        <title>Complete genome sequence of Bacteriovorax stolpii DSM12778.</title>
        <authorList>
            <person name="Tang B."/>
            <person name="Chang J."/>
        </authorList>
    </citation>
    <scope>NUCLEOTIDE SEQUENCE [LARGE SCALE GENOMIC DNA]</scope>
    <source>
        <strain evidence="11 12">DSM 12778</strain>
    </source>
</reference>
<evidence type="ECO:0000259" key="9">
    <source>
        <dbReference type="Pfam" id="PF06429"/>
    </source>
</evidence>
<keyword evidence="11" id="KW-0282">Flagellum</keyword>
<dbReference type="GO" id="GO:0009424">
    <property type="term" value="C:bacterial-type flagellum hook"/>
    <property type="evidence" value="ECO:0007669"/>
    <property type="project" value="UniProtKB-UniRule"/>
</dbReference>
<dbReference type="SUPFAM" id="SSF64518">
    <property type="entry name" value="Phase 1 flagellin"/>
    <property type="match status" value="1"/>
</dbReference>